<sequence length="277" mass="32369">MFEKSEEITRNSDGSDEEQNLENKKKTDLENSNRRKLQTAADEAKTTENVNQNSPKLSDENQTENSEIGENLFVKAAEQIIQERGENKEAKTEQKQEENDRFVFGIFRNAQILNVEMGFKSEQSEFKQFEAETDEDEAEKRQSSSSKSENVENVQYLEEVLKNSEEEQNRTNSQKVNYTETEERLGNLSEAGEFGEDLSKEFERDDEIQNLQTQSEVNGLKNGEVISKTSQNTKPKVEEMNRNKTHLEVRETSKKMSKEKYERKESKQRRDGRKYYR</sequence>
<gene>
    <name evidence="2" type="ORF">WMY93_033366</name>
</gene>
<dbReference type="EMBL" id="JBBPFD010000166">
    <property type="protein sequence ID" value="KAK7879960.1"/>
    <property type="molecule type" value="Genomic_DNA"/>
</dbReference>
<feature type="compositionally biased region" description="Polar residues" evidence="1">
    <location>
        <begin position="170"/>
        <end position="179"/>
    </location>
</feature>
<evidence type="ECO:0000313" key="3">
    <source>
        <dbReference type="Proteomes" id="UP001460270"/>
    </source>
</evidence>
<proteinExistence type="predicted"/>
<feature type="region of interest" description="Disordered" evidence="1">
    <location>
        <begin position="1"/>
        <end position="71"/>
    </location>
</feature>
<accession>A0AAW0MTI0</accession>
<feature type="region of interest" description="Disordered" evidence="1">
    <location>
        <begin position="124"/>
        <end position="192"/>
    </location>
</feature>
<evidence type="ECO:0000256" key="1">
    <source>
        <dbReference type="SAM" id="MobiDB-lite"/>
    </source>
</evidence>
<feature type="compositionally biased region" description="Low complexity" evidence="1">
    <location>
        <begin position="143"/>
        <end position="155"/>
    </location>
</feature>
<feature type="compositionally biased region" description="Polar residues" evidence="1">
    <location>
        <begin position="47"/>
        <end position="56"/>
    </location>
</feature>
<feature type="region of interest" description="Disordered" evidence="1">
    <location>
        <begin position="211"/>
        <end position="277"/>
    </location>
</feature>
<evidence type="ECO:0000313" key="2">
    <source>
        <dbReference type="EMBL" id="KAK7879960.1"/>
    </source>
</evidence>
<comment type="caution">
    <text evidence="2">The sequence shown here is derived from an EMBL/GenBank/DDBJ whole genome shotgun (WGS) entry which is preliminary data.</text>
</comment>
<keyword evidence="3" id="KW-1185">Reference proteome</keyword>
<dbReference type="Proteomes" id="UP001460270">
    <property type="component" value="Unassembled WGS sequence"/>
</dbReference>
<name>A0AAW0MTI0_9GOBI</name>
<feature type="compositionally biased region" description="Basic and acidic residues" evidence="1">
    <location>
        <begin position="21"/>
        <end position="33"/>
    </location>
</feature>
<organism evidence="2 3">
    <name type="scientific">Mugilogobius chulae</name>
    <name type="common">yellowstripe goby</name>
    <dbReference type="NCBI Taxonomy" id="88201"/>
    <lineage>
        <taxon>Eukaryota</taxon>
        <taxon>Metazoa</taxon>
        <taxon>Chordata</taxon>
        <taxon>Craniata</taxon>
        <taxon>Vertebrata</taxon>
        <taxon>Euteleostomi</taxon>
        <taxon>Actinopterygii</taxon>
        <taxon>Neopterygii</taxon>
        <taxon>Teleostei</taxon>
        <taxon>Neoteleostei</taxon>
        <taxon>Acanthomorphata</taxon>
        <taxon>Gobiaria</taxon>
        <taxon>Gobiiformes</taxon>
        <taxon>Gobioidei</taxon>
        <taxon>Gobiidae</taxon>
        <taxon>Gobionellinae</taxon>
        <taxon>Mugilogobius</taxon>
    </lineage>
</organism>
<dbReference type="AlphaFoldDB" id="A0AAW0MTI0"/>
<feature type="compositionally biased region" description="Basic and acidic residues" evidence="1">
    <location>
        <begin position="235"/>
        <end position="269"/>
    </location>
</feature>
<feature type="compositionally biased region" description="Basic and acidic residues" evidence="1">
    <location>
        <begin position="159"/>
        <end position="169"/>
    </location>
</feature>
<feature type="compositionally biased region" description="Basic and acidic residues" evidence="1">
    <location>
        <begin position="1"/>
        <end position="10"/>
    </location>
</feature>
<reference evidence="3" key="1">
    <citation type="submission" date="2024-04" db="EMBL/GenBank/DDBJ databases">
        <title>Salinicola lusitanus LLJ914,a marine bacterium isolated from the Okinawa Trough.</title>
        <authorList>
            <person name="Li J."/>
        </authorList>
    </citation>
    <scope>NUCLEOTIDE SEQUENCE [LARGE SCALE GENOMIC DNA]</scope>
</reference>
<protein>
    <submittedName>
        <fullName evidence="2">Uncharacterized protein</fullName>
    </submittedName>
</protein>